<proteinExistence type="predicted"/>
<feature type="transmembrane region" description="Helical" evidence="1">
    <location>
        <begin position="196"/>
        <end position="223"/>
    </location>
</feature>
<evidence type="ECO:0000313" key="3">
    <source>
        <dbReference type="Proteomes" id="UP000482800"/>
    </source>
</evidence>
<protein>
    <submittedName>
        <fullName evidence="2">Uncharacterized protein</fullName>
    </submittedName>
</protein>
<feature type="transmembrane region" description="Helical" evidence="1">
    <location>
        <begin position="80"/>
        <end position="97"/>
    </location>
</feature>
<keyword evidence="1" id="KW-1133">Transmembrane helix</keyword>
<feature type="transmembrane region" description="Helical" evidence="1">
    <location>
        <begin position="166"/>
        <end position="190"/>
    </location>
</feature>
<feature type="transmembrane region" description="Helical" evidence="1">
    <location>
        <begin position="47"/>
        <end position="68"/>
    </location>
</feature>
<feature type="transmembrane region" description="Helical" evidence="1">
    <location>
        <begin position="20"/>
        <end position="41"/>
    </location>
</feature>
<dbReference type="EMBL" id="BLPF01000001">
    <property type="protein sequence ID" value="GFJ80596.1"/>
    <property type="molecule type" value="Genomic_DNA"/>
</dbReference>
<dbReference type="RefSeq" id="WP_246273690.1">
    <property type="nucleotide sequence ID" value="NZ_BAABGO010000017.1"/>
</dbReference>
<keyword evidence="1" id="KW-0812">Transmembrane</keyword>
<sequence length="279" mass="29792">MTATRAAAAPGRRPLAVRSLVLLLAATAAATVAVEVLNWWYTDEQGFALAVRTGWAMLRALGFLILIWHVRRGRAGAKPFGLILAVTTVFAVGRLVVPRDGLPALPGVVGFAGLAALCATVVLLLYRSPALGDYLVRHPSRLVIDRKGLSWQEAAPRRPQVAGWLLTARVAAFTYAPLMLVPCLVSIGAIPDRGPLALTAVVLWFCVAVGVSYAVLLATFFLLRGRGWARGLMWGITALVLLVDLPLCWWLLGTDGLIRDGAPLVVAAALTHYAMGRSS</sequence>
<organism evidence="2 3">
    <name type="scientific">Phytohabitans houttuyneae</name>
    <dbReference type="NCBI Taxonomy" id="1076126"/>
    <lineage>
        <taxon>Bacteria</taxon>
        <taxon>Bacillati</taxon>
        <taxon>Actinomycetota</taxon>
        <taxon>Actinomycetes</taxon>
        <taxon>Micromonosporales</taxon>
        <taxon>Micromonosporaceae</taxon>
    </lineage>
</organism>
<dbReference type="Proteomes" id="UP000482800">
    <property type="component" value="Unassembled WGS sequence"/>
</dbReference>
<dbReference type="AlphaFoldDB" id="A0A6V8KEX5"/>
<comment type="caution">
    <text evidence="2">The sequence shown here is derived from an EMBL/GenBank/DDBJ whole genome shotgun (WGS) entry which is preliminary data.</text>
</comment>
<accession>A0A6V8KEX5</accession>
<evidence type="ECO:0000256" key="1">
    <source>
        <dbReference type="SAM" id="Phobius"/>
    </source>
</evidence>
<reference evidence="2 3" key="2">
    <citation type="submission" date="2020-03" db="EMBL/GenBank/DDBJ databases">
        <authorList>
            <person name="Ichikawa N."/>
            <person name="Kimura A."/>
            <person name="Kitahashi Y."/>
            <person name="Uohara A."/>
        </authorList>
    </citation>
    <scope>NUCLEOTIDE SEQUENCE [LARGE SCALE GENOMIC DNA]</scope>
    <source>
        <strain evidence="2 3">NBRC 108639</strain>
    </source>
</reference>
<evidence type="ECO:0000313" key="2">
    <source>
        <dbReference type="EMBL" id="GFJ80596.1"/>
    </source>
</evidence>
<gene>
    <name evidence="2" type="ORF">Phou_047760</name>
</gene>
<reference evidence="2 3" key="1">
    <citation type="submission" date="2020-03" db="EMBL/GenBank/DDBJ databases">
        <title>Whole genome shotgun sequence of Phytohabitans houttuyneae NBRC 108639.</title>
        <authorList>
            <person name="Komaki H."/>
            <person name="Tamura T."/>
        </authorList>
    </citation>
    <scope>NUCLEOTIDE SEQUENCE [LARGE SCALE GENOMIC DNA]</scope>
    <source>
        <strain evidence="2 3">NBRC 108639</strain>
    </source>
</reference>
<keyword evidence="3" id="KW-1185">Reference proteome</keyword>
<feature type="transmembrane region" description="Helical" evidence="1">
    <location>
        <begin position="232"/>
        <end position="252"/>
    </location>
</feature>
<feature type="transmembrane region" description="Helical" evidence="1">
    <location>
        <begin position="103"/>
        <end position="126"/>
    </location>
</feature>
<name>A0A6V8KEX5_9ACTN</name>
<keyword evidence="1" id="KW-0472">Membrane</keyword>